<organism evidence="2 3">
    <name type="scientific">Prunus yedoensis var. nudiflora</name>
    <dbReference type="NCBI Taxonomy" id="2094558"/>
    <lineage>
        <taxon>Eukaryota</taxon>
        <taxon>Viridiplantae</taxon>
        <taxon>Streptophyta</taxon>
        <taxon>Embryophyta</taxon>
        <taxon>Tracheophyta</taxon>
        <taxon>Spermatophyta</taxon>
        <taxon>Magnoliopsida</taxon>
        <taxon>eudicotyledons</taxon>
        <taxon>Gunneridae</taxon>
        <taxon>Pentapetalae</taxon>
        <taxon>rosids</taxon>
        <taxon>fabids</taxon>
        <taxon>Rosales</taxon>
        <taxon>Rosaceae</taxon>
        <taxon>Amygdaloideae</taxon>
        <taxon>Amygdaleae</taxon>
        <taxon>Prunus</taxon>
    </lineage>
</organism>
<sequence>MGGVLICYARRDREWPVSEVGSVTASGMVPNRGLGEARDEGAIPGGLLFEGSDVTVPPGDLVAPHSSHSMGSPEF</sequence>
<protein>
    <submittedName>
        <fullName evidence="2">Uncharacterized protein</fullName>
    </submittedName>
</protein>
<dbReference type="Proteomes" id="UP000250321">
    <property type="component" value="Unassembled WGS sequence"/>
</dbReference>
<keyword evidence="3" id="KW-1185">Reference proteome</keyword>
<evidence type="ECO:0000256" key="1">
    <source>
        <dbReference type="SAM" id="MobiDB-lite"/>
    </source>
</evidence>
<evidence type="ECO:0000313" key="2">
    <source>
        <dbReference type="EMBL" id="PQQ09486.1"/>
    </source>
</evidence>
<reference evidence="2 3" key="1">
    <citation type="submission" date="2018-02" db="EMBL/GenBank/DDBJ databases">
        <title>Draft genome of wild Prunus yedoensis var. nudiflora.</title>
        <authorList>
            <person name="Baek S."/>
            <person name="Kim J.-H."/>
            <person name="Choi K."/>
            <person name="Kim G.-B."/>
            <person name="Cho A."/>
            <person name="Jang H."/>
            <person name="Shin C.-H."/>
            <person name="Yu H.-J."/>
            <person name="Mun J.-H."/>
        </authorList>
    </citation>
    <scope>NUCLEOTIDE SEQUENCE [LARGE SCALE GENOMIC DNA]</scope>
    <source>
        <strain evidence="3">cv. Jeju island</strain>
        <tissue evidence="2">Leaf</tissue>
    </source>
</reference>
<name>A0A315A5M8_PRUYE</name>
<proteinExistence type="predicted"/>
<dbReference type="EMBL" id="PJQY01000618">
    <property type="protein sequence ID" value="PQQ09486.1"/>
    <property type="molecule type" value="Genomic_DNA"/>
</dbReference>
<gene>
    <name evidence="2" type="ORF">Pyn_05763</name>
</gene>
<feature type="region of interest" description="Disordered" evidence="1">
    <location>
        <begin position="54"/>
        <end position="75"/>
    </location>
</feature>
<feature type="compositionally biased region" description="Polar residues" evidence="1">
    <location>
        <begin position="66"/>
        <end position="75"/>
    </location>
</feature>
<accession>A0A315A5M8</accession>
<comment type="caution">
    <text evidence="2">The sequence shown here is derived from an EMBL/GenBank/DDBJ whole genome shotgun (WGS) entry which is preliminary data.</text>
</comment>
<dbReference type="AlphaFoldDB" id="A0A315A5M8"/>
<evidence type="ECO:0000313" key="3">
    <source>
        <dbReference type="Proteomes" id="UP000250321"/>
    </source>
</evidence>